<reference evidence="2" key="1">
    <citation type="submission" date="2020-02" db="EMBL/GenBank/DDBJ databases">
        <authorList>
            <person name="Meier V. D."/>
        </authorList>
    </citation>
    <scope>NUCLEOTIDE SEQUENCE</scope>
    <source>
        <strain evidence="2">AVDCRST_MAG94</strain>
    </source>
</reference>
<dbReference type="AlphaFoldDB" id="A0A6J4N670"/>
<dbReference type="EMBL" id="CADCTY010001630">
    <property type="protein sequence ID" value="CAA9378827.1"/>
    <property type="molecule type" value="Genomic_DNA"/>
</dbReference>
<protein>
    <submittedName>
        <fullName evidence="2">Enolase</fullName>
    </submittedName>
</protein>
<name>A0A6J4N670_9CYAN</name>
<proteinExistence type="predicted"/>
<organism evidence="2">
    <name type="scientific">uncultured Leptolyngbya sp</name>
    <dbReference type="NCBI Taxonomy" id="332963"/>
    <lineage>
        <taxon>Bacteria</taxon>
        <taxon>Bacillati</taxon>
        <taxon>Cyanobacteriota</taxon>
        <taxon>Cyanophyceae</taxon>
        <taxon>Leptolyngbyales</taxon>
        <taxon>Leptolyngbyaceae</taxon>
        <taxon>Leptolyngbya group</taxon>
        <taxon>Leptolyngbya</taxon>
        <taxon>environmental samples</taxon>
    </lineage>
</organism>
<evidence type="ECO:0000256" key="1">
    <source>
        <dbReference type="SAM" id="MobiDB-lite"/>
    </source>
</evidence>
<feature type="compositionally biased region" description="Acidic residues" evidence="1">
    <location>
        <begin position="63"/>
        <end position="88"/>
    </location>
</feature>
<sequence length="210" mass="23592">MVHRADRPEHEENFEAIRQEVEAEIQNELGLEGQLGPDLEELEDLETELGLEEVDLDEAEIDTLATDDTDDNLDADDDGIYNEDNEEIIDNRPQELSQSYGTGLQGRPNDRSGSYSRRSEKHFDNEADPILTGGDIDANYEQAAVVGDEAVGGTVATPDQDIVEELAAAVGVEVDDRRPLRVHDMLEQRDDRRWELDPTSSEDYQNRHGE</sequence>
<feature type="region of interest" description="Disordered" evidence="1">
    <location>
        <begin position="189"/>
        <end position="210"/>
    </location>
</feature>
<evidence type="ECO:0000313" key="2">
    <source>
        <dbReference type="EMBL" id="CAA9378827.1"/>
    </source>
</evidence>
<dbReference type="InterPro" id="IPR046298">
    <property type="entry name" value="DUF6335"/>
</dbReference>
<accession>A0A6J4N670</accession>
<gene>
    <name evidence="2" type="ORF">AVDCRST_MAG94-4740</name>
</gene>
<feature type="region of interest" description="Disordered" evidence="1">
    <location>
        <begin position="63"/>
        <end position="134"/>
    </location>
</feature>
<dbReference type="Pfam" id="PF19861">
    <property type="entry name" value="DUF6335"/>
    <property type="match status" value="1"/>
</dbReference>